<sequence length="262" mass="30854">MANIPRQLQKYRDVIEKSKLEYVKVIICDEKVKVDIDDSKLGGYPCLPKNIEYPYDSKGNPLILQAQLNFNEIPTLNSYPKTGLLQFYLALDDVYGMNFDNPTDQKDFRLIYVKEYDKNNRQTDFSFVDNHLKSSSCTLPVIKQFRLTFEKDYDYVSMQDCRFEKFFGMEYDEFIDKFPSKHEEVVEEFFNRRGHKIGGYANFIQNDPRSNSSYKDYIQILQLDSEDDKICWGDVGVGNFFTTEEKLVKLDFSSSVLYNYDC</sequence>
<dbReference type="PANTHER" id="PTHR36436:SF6">
    <property type="entry name" value="SLL5081 PROTEIN"/>
    <property type="match status" value="1"/>
</dbReference>
<gene>
    <name evidence="1" type="ORF">DGYR_LOCUS9126</name>
</gene>
<organism evidence="1 2">
    <name type="scientific">Dimorphilus gyrociliatus</name>
    <dbReference type="NCBI Taxonomy" id="2664684"/>
    <lineage>
        <taxon>Eukaryota</taxon>
        <taxon>Metazoa</taxon>
        <taxon>Spiralia</taxon>
        <taxon>Lophotrochozoa</taxon>
        <taxon>Annelida</taxon>
        <taxon>Polychaeta</taxon>
        <taxon>Polychaeta incertae sedis</taxon>
        <taxon>Dinophilidae</taxon>
        <taxon>Dimorphilus</taxon>
    </lineage>
</organism>
<dbReference type="Pfam" id="PF09234">
    <property type="entry name" value="DUF1963"/>
    <property type="match status" value="1"/>
</dbReference>
<reference evidence="1 2" key="1">
    <citation type="submission" date="2020-08" db="EMBL/GenBank/DDBJ databases">
        <authorList>
            <person name="Hejnol A."/>
        </authorList>
    </citation>
    <scope>NUCLEOTIDE SEQUENCE [LARGE SCALE GENOMIC DNA]</scope>
</reference>
<comment type="caution">
    <text evidence="1">The sequence shown here is derived from an EMBL/GenBank/DDBJ whole genome shotgun (WGS) entry which is preliminary data.</text>
</comment>
<dbReference type="Proteomes" id="UP000549394">
    <property type="component" value="Unassembled WGS sequence"/>
</dbReference>
<name>A0A7I8VXN2_9ANNE</name>
<evidence type="ECO:0000313" key="1">
    <source>
        <dbReference type="EMBL" id="CAD5121133.1"/>
    </source>
</evidence>
<dbReference type="InterPro" id="IPR035948">
    <property type="entry name" value="YwqG-like_sf"/>
</dbReference>
<dbReference type="Gene3D" id="2.30.320.10">
    <property type="entry name" value="YwqG-like"/>
    <property type="match status" value="1"/>
</dbReference>
<dbReference type="AlphaFoldDB" id="A0A7I8VXN2"/>
<dbReference type="PANTHER" id="PTHR36436">
    <property type="entry name" value="SLL5081 PROTEIN"/>
    <property type="match status" value="1"/>
</dbReference>
<accession>A0A7I8VXN2</accession>
<keyword evidence="2" id="KW-1185">Reference proteome</keyword>
<proteinExistence type="predicted"/>
<dbReference type="EMBL" id="CAJFCJ010000014">
    <property type="protein sequence ID" value="CAD5121133.1"/>
    <property type="molecule type" value="Genomic_DNA"/>
</dbReference>
<protein>
    <submittedName>
        <fullName evidence="1">Uncharacterized protein</fullName>
    </submittedName>
</protein>
<evidence type="ECO:0000313" key="2">
    <source>
        <dbReference type="Proteomes" id="UP000549394"/>
    </source>
</evidence>
<dbReference type="OrthoDB" id="6788641at2759"/>
<dbReference type="InterPro" id="IPR015315">
    <property type="entry name" value="DUF1963"/>
</dbReference>
<dbReference type="SUPFAM" id="SSF103032">
    <property type="entry name" value="Hypothetical protein YwqG"/>
    <property type="match status" value="1"/>
</dbReference>